<dbReference type="SUPFAM" id="SSF51730">
    <property type="entry name" value="FAD-linked oxidoreductase"/>
    <property type="match status" value="1"/>
</dbReference>
<feature type="binding site" evidence="9">
    <location>
        <position position="287"/>
    </location>
    <ligand>
        <name>substrate</name>
    </ligand>
</feature>
<keyword evidence="13" id="KW-1185">Reference proteome</keyword>
<feature type="binding site" evidence="10">
    <location>
        <position position="133"/>
    </location>
    <ligand>
        <name>FAD</name>
        <dbReference type="ChEBI" id="CHEBI:57692"/>
    </ligand>
</feature>
<dbReference type="InterPro" id="IPR029041">
    <property type="entry name" value="FAD-linked_oxidoreductase-like"/>
</dbReference>
<evidence type="ECO:0000256" key="10">
    <source>
        <dbReference type="PIRSR" id="PIRSR000196-2"/>
    </source>
</evidence>
<name>A0A101XPF6_9BACL</name>
<dbReference type="EMBL" id="LPVJ01000061">
    <property type="protein sequence ID" value="KUO95034.1"/>
    <property type="molecule type" value="Genomic_DNA"/>
</dbReference>
<keyword evidence="7" id="KW-0642">Proline metabolism</keyword>
<evidence type="ECO:0000256" key="5">
    <source>
        <dbReference type="ARBA" id="ARBA00022827"/>
    </source>
</evidence>
<dbReference type="GO" id="GO:0010133">
    <property type="term" value="P:L-proline catabolic process to L-glutamate"/>
    <property type="evidence" value="ECO:0007669"/>
    <property type="project" value="UniProtKB-UniPathway"/>
</dbReference>
<feature type="binding site" evidence="10">
    <location>
        <begin position="185"/>
        <end position="187"/>
    </location>
    <ligand>
        <name>FAD</name>
        <dbReference type="ChEBI" id="CHEBI:57692"/>
    </ligand>
</feature>
<dbReference type="InterPro" id="IPR015659">
    <property type="entry name" value="Proline_oxidase"/>
</dbReference>
<proteinExistence type="predicted"/>
<evidence type="ECO:0000256" key="2">
    <source>
        <dbReference type="ARBA" id="ARBA00012695"/>
    </source>
</evidence>
<evidence type="ECO:0000313" key="12">
    <source>
        <dbReference type="EMBL" id="KUO95034.1"/>
    </source>
</evidence>
<dbReference type="Gene3D" id="3.20.20.220">
    <property type="match status" value="1"/>
</dbReference>
<dbReference type="PANTHER" id="PTHR13914:SF0">
    <property type="entry name" value="PROLINE DEHYDROGENASE 1, MITOCHONDRIAL"/>
    <property type="match status" value="1"/>
</dbReference>
<evidence type="ECO:0000259" key="11">
    <source>
        <dbReference type="Pfam" id="PF01619"/>
    </source>
</evidence>
<feature type="binding site" evidence="10">
    <location>
        <position position="199"/>
    </location>
    <ligand>
        <name>FAD</name>
        <dbReference type="ChEBI" id="CHEBI:57692"/>
    </ligand>
</feature>
<evidence type="ECO:0000256" key="6">
    <source>
        <dbReference type="ARBA" id="ARBA00023002"/>
    </source>
</evidence>
<dbReference type="InterPro" id="IPR002872">
    <property type="entry name" value="Proline_DH_dom"/>
</dbReference>
<dbReference type="Proteomes" id="UP000053557">
    <property type="component" value="Unassembled WGS sequence"/>
</dbReference>
<accession>A0A101XPF6</accession>
<protein>
    <recommendedName>
        <fullName evidence="2">proline dehydrogenase</fullName>
        <ecNumber evidence="2">1.5.5.2</ecNumber>
    </recommendedName>
</protein>
<evidence type="ECO:0000256" key="7">
    <source>
        <dbReference type="ARBA" id="ARBA00023062"/>
    </source>
</evidence>
<feature type="binding site" evidence="10">
    <location>
        <begin position="224"/>
        <end position="225"/>
    </location>
    <ligand>
        <name>FAD</name>
        <dbReference type="ChEBI" id="CHEBI:57692"/>
    </ligand>
</feature>
<dbReference type="GO" id="GO:0004657">
    <property type="term" value="F:proline dehydrogenase activity"/>
    <property type="evidence" value="ECO:0007669"/>
    <property type="project" value="UniProtKB-EC"/>
</dbReference>
<dbReference type="OrthoDB" id="9773461at2"/>
<evidence type="ECO:0000313" key="13">
    <source>
        <dbReference type="Proteomes" id="UP000053557"/>
    </source>
</evidence>
<dbReference type="PANTHER" id="PTHR13914">
    <property type="entry name" value="PROLINE OXIDASE"/>
    <property type="match status" value="1"/>
</dbReference>
<sequence length="305" mass="34828">MEEIMRQVLLSLSKNKNANQLAKQFGLRFGAQRFVAGETIASAIARVQQLNASGLRVTLDHLGEFVMDKAEAEASCDHCVETLYAMNRAQVDANLSIKLTQLGLDIDPELCFANLQRILTAAKEVNRFVRIDMEDHTRCDITLELLQRARERFDNVGTVMQSYLYRAADDVARLAGQGIPLRIVKGAYKEPKEVAFPEKRDVDENYKRLVEQSLRLGNRTAIATHDEALIEWAKRFVEQEGISRELFEFQMLYGIRTSLAHSLVAEGYRMRIYVPFGTDWYGYFMRRLAERPANVGFVLRGLIRS</sequence>
<dbReference type="EC" id="1.5.5.2" evidence="2"/>
<feature type="domain" description="Proline dehydrogenase" evidence="11">
    <location>
        <begin position="44"/>
        <end position="298"/>
    </location>
</feature>
<dbReference type="PIRSF" id="PIRSF000196">
    <property type="entry name" value="Pro_dehydrog"/>
    <property type="match status" value="1"/>
</dbReference>
<feature type="binding site" evidence="9">
    <location>
        <position position="286"/>
    </location>
    <ligand>
        <name>substrate</name>
    </ligand>
</feature>
<comment type="cofactor">
    <cofactor evidence="10">
        <name>FAD</name>
        <dbReference type="ChEBI" id="CHEBI:57692"/>
    </cofactor>
    <text evidence="10">Binds 1 FAD per subunit.</text>
</comment>
<reference evidence="12 13" key="1">
    <citation type="submission" date="2015-12" db="EMBL/GenBank/DDBJ databases">
        <title>Draft genome sequence of Acidibacillus ferrooxidans ITV001, isolated from a chalcopyrite acid mine drainage site in Brazil.</title>
        <authorList>
            <person name="Dall'Agnol H."/>
            <person name="Nancucheo I."/>
            <person name="Johnson B."/>
            <person name="Oliveira R."/>
            <person name="Leite L."/>
            <person name="Pylro V."/>
            <person name="Nunes G.L."/>
            <person name="Tzotzos G."/>
            <person name="Fernandes G.R."/>
            <person name="Dutra J."/>
            <person name="Orellana S.C."/>
            <person name="Oliveira G."/>
        </authorList>
    </citation>
    <scope>NUCLEOTIDE SEQUENCE [LARGE SCALE GENOMIC DNA]</scope>
    <source>
        <strain evidence="13">ITV01</strain>
    </source>
</reference>
<evidence type="ECO:0000256" key="8">
    <source>
        <dbReference type="ARBA" id="ARBA00048779"/>
    </source>
</evidence>
<feature type="binding site" evidence="10">
    <location>
        <position position="161"/>
    </location>
    <ligand>
        <name>FAD</name>
        <dbReference type="ChEBI" id="CHEBI:57692"/>
    </ligand>
</feature>
<keyword evidence="5 10" id="KW-0274">FAD</keyword>
<dbReference type="AlphaFoldDB" id="A0A101XPF6"/>
<dbReference type="UniPathway" id="UPA00261">
    <property type="reaction ID" value="UER00373"/>
</dbReference>
<comment type="catalytic activity">
    <reaction evidence="8">
        <text>L-proline + a quinone = (S)-1-pyrroline-5-carboxylate + a quinol + H(+)</text>
        <dbReference type="Rhea" id="RHEA:23784"/>
        <dbReference type="ChEBI" id="CHEBI:15378"/>
        <dbReference type="ChEBI" id="CHEBI:17388"/>
        <dbReference type="ChEBI" id="CHEBI:24646"/>
        <dbReference type="ChEBI" id="CHEBI:60039"/>
        <dbReference type="ChEBI" id="CHEBI:132124"/>
        <dbReference type="EC" id="1.5.5.2"/>
    </reaction>
</comment>
<keyword evidence="3" id="KW-0285">Flavoprotein</keyword>
<dbReference type="GO" id="GO:0000166">
    <property type="term" value="F:nucleotide binding"/>
    <property type="evidence" value="ECO:0007669"/>
    <property type="project" value="UniProtKB-KW"/>
</dbReference>
<keyword evidence="6" id="KW-0560">Oxidoreductase</keyword>
<evidence type="ECO:0000256" key="3">
    <source>
        <dbReference type="ARBA" id="ARBA00022630"/>
    </source>
</evidence>
<evidence type="ECO:0000256" key="9">
    <source>
        <dbReference type="PIRSR" id="PIRSR000196-1"/>
    </source>
</evidence>
<evidence type="ECO:0000256" key="4">
    <source>
        <dbReference type="ARBA" id="ARBA00022741"/>
    </source>
</evidence>
<evidence type="ECO:0000256" key="1">
    <source>
        <dbReference type="ARBA" id="ARBA00004739"/>
    </source>
</evidence>
<comment type="pathway">
    <text evidence="1">Amino-acid degradation; L-proline degradation into L-glutamate; L-glutamate from L-proline: step 1/2.</text>
</comment>
<dbReference type="InterPro" id="IPR008219">
    <property type="entry name" value="PRODH_bac_arc"/>
</dbReference>
<feature type="binding site" evidence="9">
    <location>
        <position position="98"/>
    </location>
    <ligand>
        <name>substrate</name>
    </ligand>
</feature>
<dbReference type="Pfam" id="PF01619">
    <property type="entry name" value="Pro_dh"/>
    <property type="match status" value="1"/>
</dbReference>
<organism evidence="12 13">
    <name type="scientific">Ferroacidibacillus organovorans</name>
    <dbReference type="NCBI Taxonomy" id="1765683"/>
    <lineage>
        <taxon>Bacteria</taxon>
        <taxon>Bacillati</taxon>
        <taxon>Bacillota</taxon>
        <taxon>Bacilli</taxon>
        <taxon>Bacillales</taxon>
        <taxon>Alicyclobacillaceae</taxon>
        <taxon>Ferroacidibacillus</taxon>
    </lineage>
</organism>
<keyword evidence="4 10" id="KW-0547">Nucleotide-binding</keyword>
<comment type="caution">
    <text evidence="12">The sequence shown here is derived from an EMBL/GenBank/DDBJ whole genome shotgun (WGS) entry which is preliminary data.</text>
</comment>
<gene>
    <name evidence="12" type="ORF">ATW55_05165</name>
</gene>
<dbReference type="RefSeq" id="WP_067718987.1">
    <property type="nucleotide sequence ID" value="NZ_LPVJ01000061.1"/>
</dbReference>